<keyword evidence="3" id="KW-1185">Reference proteome</keyword>
<dbReference type="Proteomes" id="UP001054837">
    <property type="component" value="Unassembled WGS sequence"/>
</dbReference>
<feature type="signal peptide" evidence="1">
    <location>
        <begin position="1"/>
        <end position="21"/>
    </location>
</feature>
<sequence>MNNISSVLLTAVFLLIGFTSAKFTAQNALLSSTDEDMLEPEDSLMIQSLKDMGVQVCEDKLHLCPATAECCKKDDGQWDCCPKVDVFPIKGQCCRKYGFKKVCCSRLMPKCRWWGCWFK</sequence>
<evidence type="ECO:0000313" key="3">
    <source>
        <dbReference type="Proteomes" id="UP001054837"/>
    </source>
</evidence>
<reference evidence="2 3" key="1">
    <citation type="submission" date="2021-06" db="EMBL/GenBank/DDBJ databases">
        <title>Caerostris darwini draft genome.</title>
        <authorList>
            <person name="Kono N."/>
            <person name="Arakawa K."/>
        </authorList>
    </citation>
    <scope>NUCLEOTIDE SEQUENCE [LARGE SCALE GENOMIC DNA]</scope>
</reference>
<organism evidence="2 3">
    <name type="scientific">Caerostris darwini</name>
    <dbReference type="NCBI Taxonomy" id="1538125"/>
    <lineage>
        <taxon>Eukaryota</taxon>
        <taxon>Metazoa</taxon>
        <taxon>Ecdysozoa</taxon>
        <taxon>Arthropoda</taxon>
        <taxon>Chelicerata</taxon>
        <taxon>Arachnida</taxon>
        <taxon>Araneae</taxon>
        <taxon>Araneomorphae</taxon>
        <taxon>Entelegynae</taxon>
        <taxon>Araneoidea</taxon>
        <taxon>Araneidae</taxon>
        <taxon>Caerostris</taxon>
    </lineage>
</organism>
<dbReference type="EMBL" id="BPLQ01015616">
    <property type="protein sequence ID" value="GIY89406.1"/>
    <property type="molecule type" value="Genomic_DNA"/>
</dbReference>
<accession>A0AAV4X2D7</accession>
<evidence type="ECO:0000256" key="1">
    <source>
        <dbReference type="SAM" id="SignalP"/>
    </source>
</evidence>
<gene>
    <name evidence="2" type="ORF">CDAR_191441</name>
</gene>
<comment type="caution">
    <text evidence="2">The sequence shown here is derived from an EMBL/GenBank/DDBJ whole genome shotgun (WGS) entry which is preliminary data.</text>
</comment>
<proteinExistence type="predicted"/>
<protein>
    <submittedName>
        <fullName evidence="2">Uncharacterized protein</fullName>
    </submittedName>
</protein>
<dbReference type="AlphaFoldDB" id="A0AAV4X2D7"/>
<evidence type="ECO:0000313" key="2">
    <source>
        <dbReference type="EMBL" id="GIY89406.1"/>
    </source>
</evidence>
<name>A0AAV4X2D7_9ARAC</name>
<keyword evidence="1" id="KW-0732">Signal</keyword>
<dbReference type="SUPFAM" id="SSF57277">
    <property type="entry name" value="Granulin repeat"/>
    <property type="match status" value="1"/>
</dbReference>
<feature type="chain" id="PRO_5043719329" evidence="1">
    <location>
        <begin position="22"/>
        <end position="119"/>
    </location>
</feature>